<reference evidence="4" key="2">
    <citation type="submission" date="2021-04" db="EMBL/GenBank/DDBJ databases">
        <authorList>
            <person name="Gilroy R."/>
        </authorList>
    </citation>
    <scope>NUCLEOTIDE SEQUENCE</scope>
    <source>
        <strain evidence="4">378</strain>
    </source>
</reference>
<dbReference type="InterPro" id="IPR020672">
    <property type="entry name" value="Ribose5P_isomerase_typA_subgr"/>
</dbReference>
<comment type="catalytic activity">
    <reaction evidence="1 3">
        <text>aldehydo-D-ribose 5-phosphate = D-ribulose 5-phosphate</text>
        <dbReference type="Rhea" id="RHEA:14657"/>
        <dbReference type="ChEBI" id="CHEBI:58121"/>
        <dbReference type="ChEBI" id="CHEBI:58273"/>
        <dbReference type="EC" id="5.3.1.6"/>
    </reaction>
</comment>
<dbReference type="HAMAP" id="MF_00170">
    <property type="entry name" value="Rib_5P_isom_A"/>
    <property type="match status" value="1"/>
</dbReference>
<dbReference type="EC" id="5.3.1.6" evidence="3"/>
<dbReference type="SUPFAM" id="SSF100950">
    <property type="entry name" value="NagB/RpiA/CoA transferase-like"/>
    <property type="match status" value="1"/>
</dbReference>
<evidence type="ECO:0000313" key="4">
    <source>
        <dbReference type="EMBL" id="MBU3844758.1"/>
    </source>
</evidence>
<dbReference type="GO" id="GO:0006014">
    <property type="term" value="P:D-ribose metabolic process"/>
    <property type="evidence" value="ECO:0007669"/>
    <property type="project" value="TreeGrafter"/>
</dbReference>
<feature type="binding site" evidence="3">
    <location>
        <begin position="96"/>
        <end position="99"/>
    </location>
    <ligand>
        <name>substrate</name>
    </ligand>
</feature>
<evidence type="ECO:0000313" key="5">
    <source>
        <dbReference type="Proteomes" id="UP000733611"/>
    </source>
</evidence>
<accession>A0A948THK5</accession>
<dbReference type="InterPro" id="IPR037171">
    <property type="entry name" value="NagB/RpiA_transferase-like"/>
</dbReference>
<comment type="function">
    <text evidence="3">Catalyzes the reversible conversion of ribose-5-phosphate to ribulose 5-phosphate.</text>
</comment>
<dbReference type="GO" id="GO:0005829">
    <property type="term" value="C:cytosol"/>
    <property type="evidence" value="ECO:0007669"/>
    <property type="project" value="TreeGrafter"/>
</dbReference>
<comment type="caution">
    <text evidence="4">The sequence shown here is derived from an EMBL/GenBank/DDBJ whole genome shotgun (WGS) entry which is preliminary data.</text>
</comment>
<dbReference type="GO" id="GO:0009052">
    <property type="term" value="P:pentose-phosphate shunt, non-oxidative branch"/>
    <property type="evidence" value="ECO:0007669"/>
    <property type="project" value="UniProtKB-UniRule"/>
</dbReference>
<dbReference type="FunFam" id="3.40.50.1360:FF:000001">
    <property type="entry name" value="Ribose-5-phosphate isomerase A"/>
    <property type="match status" value="1"/>
</dbReference>
<evidence type="ECO:0000256" key="3">
    <source>
        <dbReference type="HAMAP-Rule" id="MF_00170"/>
    </source>
</evidence>
<feature type="binding site" evidence="3">
    <location>
        <position position="123"/>
    </location>
    <ligand>
        <name>substrate</name>
    </ligand>
</feature>
<dbReference type="PANTHER" id="PTHR11934:SF0">
    <property type="entry name" value="RIBOSE-5-PHOSPHATE ISOMERASE"/>
    <property type="match status" value="1"/>
</dbReference>
<protein>
    <recommendedName>
        <fullName evidence="3">Ribose-5-phosphate isomerase A</fullName>
        <ecNumber evidence="3">5.3.1.6</ecNumber>
    </recommendedName>
    <alternativeName>
        <fullName evidence="3">Phosphoriboisomerase A</fullName>
        <shortName evidence="3">PRI</shortName>
    </alternativeName>
</protein>
<sequence>MSKTQDELKEMVAAKALEFIPQNGILGVGSGSTVVKFIQAIQAHGIKVAGAVSSSNRTTELLTEIGVKVLDPNECEPYEVYIDGADEVNDNFEMIKGGGACLTREKILASMAQTFVCIVDKSKLVSTLGKFPLPVEVIPMAREQVARSLRALGGTPVLREGCITDNGCEILDVHGLSITDPKALETQINAIAGVVTVGLFAHRGADVVLYATDEGVHEKRKRE</sequence>
<dbReference type="AlphaFoldDB" id="A0A948THK5"/>
<evidence type="ECO:0000256" key="1">
    <source>
        <dbReference type="ARBA" id="ARBA00001713"/>
    </source>
</evidence>
<dbReference type="NCBIfam" id="TIGR00021">
    <property type="entry name" value="rpiA"/>
    <property type="match status" value="1"/>
</dbReference>
<evidence type="ECO:0000256" key="2">
    <source>
        <dbReference type="ARBA" id="ARBA00023235"/>
    </source>
</evidence>
<reference evidence="4" key="1">
    <citation type="journal article" date="2021" name="PeerJ">
        <title>Extensive microbial diversity within the chicken gut microbiome revealed by metagenomics and culture.</title>
        <authorList>
            <person name="Gilroy R."/>
            <person name="Ravi A."/>
            <person name="Getino M."/>
            <person name="Pursley I."/>
            <person name="Horton D.L."/>
            <person name="Alikhan N.F."/>
            <person name="Baker D."/>
            <person name="Gharbi K."/>
            <person name="Hall N."/>
            <person name="Watson M."/>
            <person name="Adriaenssens E.M."/>
            <person name="Foster-Nyarko E."/>
            <person name="Jarju S."/>
            <person name="Secka A."/>
            <person name="Antonio M."/>
            <person name="Oren A."/>
            <person name="Chaudhuri R.R."/>
            <person name="La Ragione R."/>
            <person name="Hildebrand F."/>
            <person name="Pallen M.J."/>
        </authorList>
    </citation>
    <scope>NUCLEOTIDE SEQUENCE</scope>
    <source>
        <strain evidence="4">378</strain>
    </source>
</reference>
<dbReference type="Gene3D" id="3.40.50.1360">
    <property type="match status" value="1"/>
</dbReference>
<dbReference type="SUPFAM" id="SSF75445">
    <property type="entry name" value="D-ribose-5-phosphate isomerase (RpiA), lid domain"/>
    <property type="match status" value="1"/>
</dbReference>
<feature type="binding site" evidence="3">
    <location>
        <begin position="30"/>
        <end position="33"/>
    </location>
    <ligand>
        <name>substrate</name>
    </ligand>
</feature>
<dbReference type="FunFam" id="3.30.70.260:FF:000004">
    <property type="entry name" value="Ribose-5-phosphate isomerase A"/>
    <property type="match status" value="1"/>
</dbReference>
<dbReference type="GO" id="GO:0004751">
    <property type="term" value="F:ribose-5-phosphate isomerase activity"/>
    <property type="evidence" value="ECO:0007669"/>
    <property type="project" value="UniProtKB-UniRule"/>
</dbReference>
<gene>
    <name evidence="3 4" type="primary">rpiA</name>
    <name evidence="4" type="ORF">H9847_07840</name>
</gene>
<feature type="active site" description="Proton acceptor" evidence="3">
    <location>
        <position position="105"/>
    </location>
</feature>
<dbReference type="Gene3D" id="3.30.70.260">
    <property type="match status" value="1"/>
</dbReference>
<feature type="binding site" evidence="3">
    <location>
        <begin position="83"/>
        <end position="86"/>
    </location>
    <ligand>
        <name>substrate</name>
    </ligand>
</feature>
<dbReference type="NCBIfam" id="NF001924">
    <property type="entry name" value="PRK00702.1"/>
    <property type="match status" value="1"/>
</dbReference>
<dbReference type="PANTHER" id="PTHR11934">
    <property type="entry name" value="RIBOSE-5-PHOSPHATE ISOMERASE"/>
    <property type="match status" value="1"/>
</dbReference>
<dbReference type="Proteomes" id="UP000733611">
    <property type="component" value="Unassembled WGS sequence"/>
</dbReference>
<comment type="pathway">
    <text evidence="3">Carbohydrate degradation; pentose phosphate pathway; D-ribose 5-phosphate from D-ribulose 5-phosphate (non-oxidative stage): step 1/1.</text>
</comment>
<dbReference type="Pfam" id="PF06026">
    <property type="entry name" value="Rib_5-P_isom_A"/>
    <property type="match status" value="1"/>
</dbReference>
<comment type="subunit">
    <text evidence="3">Homodimer.</text>
</comment>
<name>A0A948THK5_9GAMM</name>
<proteinExistence type="inferred from homology"/>
<keyword evidence="2 3" id="KW-0413">Isomerase</keyword>
<comment type="similarity">
    <text evidence="3">Belongs to the ribose 5-phosphate isomerase family.</text>
</comment>
<dbReference type="CDD" id="cd01398">
    <property type="entry name" value="RPI_A"/>
    <property type="match status" value="1"/>
</dbReference>
<organism evidence="4 5">
    <name type="scientific">Candidatus Anaerobiospirillum pullicola</name>
    <dbReference type="NCBI Taxonomy" id="2838451"/>
    <lineage>
        <taxon>Bacteria</taxon>
        <taxon>Pseudomonadati</taxon>
        <taxon>Pseudomonadota</taxon>
        <taxon>Gammaproteobacteria</taxon>
        <taxon>Aeromonadales</taxon>
        <taxon>Succinivibrionaceae</taxon>
        <taxon>Anaerobiospirillum</taxon>
    </lineage>
</organism>
<dbReference type="EMBL" id="JAHLFE010000163">
    <property type="protein sequence ID" value="MBU3844758.1"/>
    <property type="molecule type" value="Genomic_DNA"/>
</dbReference>
<dbReference type="InterPro" id="IPR004788">
    <property type="entry name" value="Ribose5P_isomerase_type_A"/>
</dbReference>